<dbReference type="Proteomes" id="UP000245423">
    <property type="component" value="Chromosome 1"/>
</dbReference>
<reference evidence="1 2" key="1">
    <citation type="submission" date="2016-11" db="EMBL/GenBank/DDBJ databases">
        <authorList>
            <person name="Manzoor S."/>
        </authorList>
    </citation>
    <scope>NUCLEOTIDE SEQUENCE [LARGE SCALE GENOMIC DNA]</scope>
    <source>
        <strain evidence="1">Clostridium ultunense strain Esp</strain>
    </source>
</reference>
<accession>A0A1M4PT71</accession>
<keyword evidence="2" id="KW-1185">Reference proteome</keyword>
<name>A0A1M4PT71_9FIRM</name>
<dbReference type="AlphaFoldDB" id="A0A1M4PT71"/>
<organism evidence="1 2">
    <name type="scientific">[Clostridium] ultunense Esp</name>
    <dbReference type="NCBI Taxonomy" id="1288971"/>
    <lineage>
        <taxon>Bacteria</taxon>
        <taxon>Bacillati</taxon>
        <taxon>Bacillota</taxon>
        <taxon>Tissierellia</taxon>
        <taxon>Tissierellales</taxon>
        <taxon>Tepidimicrobiaceae</taxon>
        <taxon>Schnuerera</taxon>
    </lineage>
</organism>
<proteinExistence type="predicted"/>
<protein>
    <recommendedName>
        <fullName evidence="3">Core-binding (CB) domain-containing protein</fullName>
    </recommendedName>
</protein>
<dbReference type="EMBL" id="LT669839">
    <property type="protein sequence ID" value="SHD78677.1"/>
    <property type="molecule type" value="Genomic_DNA"/>
</dbReference>
<evidence type="ECO:0008006" key="3">
    <source>
        <dbReference type="Google" id="ProtNLM"/>
    </source>
</evidence>
<dbReference type="RefSeq" id="WP_025642777.1">
    <property type="nucleotide sequence ID" value="NZ_LT669839.1"/>
</dbReference>
<evidence type="ECO:0000313" key="2">
    <source>
        <dbReference type="Proteomes" id="UP000245423"/>
    </source>
</evidence>
<evidence type="ECO:0000313" key="1">
    <source>
        <dbReference type="EMBL" id="SHD78677.1"/>
    </source>
</evidence>
<sequence>MLSRKPKLDYAPIGILSDIITQYINYKRSLGFRYGIKEGILFRFSLLSKDYELMKKEISLELLYARCMRKIGEKPSTHQSRVNTILQFCRYAESYGFKVDYRKRTIKDVLYNYRDIGMISL</sequence>
<dbReference type="OrthoDB" id="9766545at2"/>
<gene>
    <name evidence="1" type="ORF">CUESP1_3356</name>
</gene>